<accession>A0A8X6T6I4</accession>
<gene>
    <name evidence="1" type="ORF">NPIL_438891</name>
</gene>
<evidence type="ECO:0000313" key="2">
    <source>
        <dbReference type="Proteomes" id="UP000887013"/>
    </source>
</evidence>
<feature type="non-terminal residue" evidence="1">
    <location>
        <position position="77"/>
    </location>
</feature>
<proteinExistence type="predicted"/>
<dbReference type="EMBL" id="BMAW01002212">
    <property type="protein sequence ID" value="GFS77476.1"/>
    <property type="molecule type" value="Genomic_DNA"/>
</dbReference>
<reference evidence="1" key="1">
    <citation type="submission" date="2020-08" db="EMBL/GenBank/DDBJ databases">
        <title>Multicomponent nature underlies the extraordinary mechanical properties of spider dragline silk.</title>
        <authorList>
            <person name="Kono N."/>
            <person name="Nakamura H."/>
            <person name="Mori M."/>
            <person name="Yoshida Y."/>
            <person name="Ohtoshi R."/>
            <person name="Malay A.D."/>
            <person name="Moran D.A.P."/>
            <person name="Tomita M."/>
            <person name="Numata K."/>
            <person name="Arakawa K."/>
        </authorList>
    </citation>
    <scope>NUCLEOTIDE SEQUENCE</scope>
</reference>
<name>A0A8X6T6I4_NEPPI</name>
<sequence length="77" mass="8721">MNHLNTPREKKVLSSEERKLLLNILKQKAVTHPTVHTQPTSYVKAAKIFPDNPHPQDSSSSAMKIFDHLKDAECLDT</sequence>
<evidence type="ECO:0000313" key="1">
    <source>
        <dbReference type="EMBL" id="GFS77476.1"/>
    </source>
</evidence>
<comment type="caution">
    <text evidence="1">The sequence shown here is derived from an EMBL/GenBank/DDBJ whole genome shotgun (WGS) entry which is preliminary data.</text>
</comment>
<keyword evidence="2" id="KW-1185">Reference proteome</keyword>
<dbReference type="AlphaFoldDB" id="A0A8X6T6I4"/>
<organism evidence="1 2">
    <name type="scientific">Nephila pilipes</name>
    <name type="common">Giant wood spider</name>
    <name type="synonym">Nephila maculata</name>
    <dbReference type="NCBI Taxonomy" id="299642"/>
    <lineage>
        <taxon>Eukaryota</taxon>
        <taxon>Metazoa</taxon>
        <taxon>Ecdysozoa</taxon>
        <taxon>Arthropoda</taxon>
        <taxon>Chelicerata</taxon>
        <taxon>Arachnida</taxon>
        <taxon>Araneae</taxon>
        <taxon>Araneomorphae</taxon>
        <taxon>Entelegynae</taxon>
        <taxon>Araneoidea</taxon>
        <taxon>Nephilidae</taxon>
        <taxon>Nephila</taxon>
    </lineage>
</organism>
<dbReference type="Proteomes" id="UP000887013">
    <property type="component" value="Unassembled WGS sequence"/>
</dbReference>
<protein>
    <submittedName>
        <fullName evidence="1">Uncharacterized protein</fullName>
    </submittedName>
</protein>